<protein>
    <recommendedName>
        <fullName evidence="4">Pentapeptide repeat-containing protein</fullName>
    </recommendedName>
</protein>
<proteinExistence type="predicted"/>
<dbReference type="AlphaFoldDB" id="S9TSK7"/>
<sequence>MNQVTMPGANLTNATMLNTKLSDANLEGSNFADANLSEALIRNARFDQANLTRADLRKARVEDIHLPGATLASTKLDLRTAQIDDNTYFTGASMQKVWLTGCSLSKVAFTRADLTEAHLDNTDLIGADFTGAQLGSKEASFTMNKSLASDLNSGSITSGVRTAFQNGGHPLSGSVTLELRIPNENWAITDVNTIYTITNNGSELIVWVYSETHDAAVLAGAYMPNAVFTNANLYAVDMSGVNWYGVYAKANNADLEDVNLANANLGSMDFTQARMYGCTLTQAILIETIFNGAYLRPSVSKKPASLAFSHNTGSIVHPSAFARGSTDECGRCARSRAVFHAAYVLCVRSEQSDDFARFADSISDQQLSISLECYSHRKHSKQQLDDLKRLQPGVSRL</sequence>
<dbReference type="Gene3D" id="2.160.20.80">
    <property type="entry name" value="E3 ubiquitin-protein ligase SopA"/>
    <property type="match status" value="3"/>
</dbReference>
<dbReference type="Pfam" id="PF00805">
    <property type="entry name" value="Pentapeptide"/>
    <property type="match status" value="5"/>
</dbReference>
<reference evidence="2 3" key="1">
    <citation type="submission" date="2013-05" db="EMBL/GenBank/DDBJ databases">
        <authorList>
            <person name="Strain E.A."/>
            <person name="Brown E."/>
            <person name="Allard M.W."/>
            <person name="Luo Y.L."/>
        </authorList>
    </citation>
    <scope>NUCLEOTIDE SEQUENCE [LARGE SCALE GENOMIC DNA]</scope>
    <source>
        <strain evidence="2 3">TS-15</strain>
    </source>
</reference>
<dbReference type="PATRIC" id="fig|1117108.3.peg.4198"/>
<evidence type="ECO:0000256" key="1">
    <source>
        <dbReference type="ARBA" id="ARBA00022737"/>
    </source>
</evidence>
<name>S9TSK7_PAEAL</name>
<evidence type="ECO:0000313" key="2">
    <source>
        <dbReference type="EMBL" id="EPY05286.1"/>
    </source>
</evidence>
<organism evidence="2 3">
    <name type="scientific">Paenibacillus alvei TS-15</name>
    <dbReference type="NCBI Taxonomy" id="1117108"/>
    <lineage>
        <taxon>Bacteria</taxon>
        <taxon>Bacillati</taxon>
        <taxon>Bacillota</taxon>
        <taxon>Bacilli</taxon>
        <taxon>Bacillales</taxon>
        <taxon>Paenibacillaceae</taxon>
        <taxon>Paenibacillus</taxon>
    </lineage>
</organism>
<accession>S9TSK7</accession>
<dbReference type="Proteomes" id="UP000015344">
    <property type="component" value="Unassembled WGS sequence"/>
</dbReference>
<comment type="caution">
    <text evidence="2">The sequence shown here is derived from an EMBL/GenBank/DDBJ whole genome shotgun (WGS) entry which is preliminary data.</text>
</comment>
<evidence type="ECO:0008006" key="4">
    <source>
        <dbReference type="Google" id="ProtNLM"/>
    </source>
</evidence>
<dbReference type="InterPro" id="IPR001646">
    <property type="entry name" value="5peptide_repeat"/>
</dbReference>
<dbReference type="EMBL" id="ATMT01000067">
    <property type="protein sequence ID" value="EPY05286.1"/>
    <property type="molecule type" value="Genomic_DNA"/>
</dbReference>
<keyword evidence="1" id="KW-0677">Repeat</keyword>
<dbReference type="SUPFAM" id="SSF141571">
    <property type="entry name" value="Pentapeptide repeat-like"/>
    <property type="match status" value="2"/>
</dbReference>
<gene>
    <name evidence="2" type="ORF">PAALTS15_20358</name>
</gene>
<evidence type="ECO:0000313" key="3">
    <source>
        <dbReference type="Proteomes" id="UP000015344"/>
    </source>
</evidence>
<dbReference type="PANTHER" id="PTHR47485">
    <property type="entry name" value="THYLAKOID LUMENAL 17.4 KDA PROTEIN, CHLOROPLASTIC"/>
    <property type="match status" value="1"/>
</dbReference>
<dbReference type="PANTHER" id="PTHR47485:SF1">
    <property type="entry name" value="THYLAKOID LUMENAL 17.4 KDA PROTEIN, CHLOROPLASTIC"/>
    <property type="match status" value="1"/>
</dbReference>
<dbReference type="RefSeq" id="WP_021261318.1">
    <property type="nucleotide sequence ID" value="NZ_ATMT01000067.1"/>
</dbReference>
<dbReference type="eggNOG" id="COG1357">
    <property type="taxonomic scope" value="Bacteria"/>
</dbReference>